<proteinExistence type="predicted"/>
<dbReference type="Proteomes" id="UP000550707">
    <property type="component" value="Unassembled WGS sequence"/>
</dbReference>
<evidence type="ECO:0000313" key="2">
    <source>
        <dbReference type="EMBL" id="KAF6407264.1"/>
    </source>
</evidence>
<keyword evidence="3" id="KW-1185">Reference proteome</keyword>
<dbReference type="AlphaFoldDB" id="A0A7J8C8T1"/>
<dbReference type="EMBL" id="JACASF010000021">
    <property type="protein sequence ID" value="KAF6407264.1"/>
    <property type="molecule type" value="Genomic_DNA"/>
</dbReference>
<comment type="caution">
    <text evidence="2">The sequence shown here is derived from an EMBL/GenBank/DDBJ whole genome shotgun (WGS) entry which is preliminary data.</text>
</comment>
<gene>
    <name evidence="2" type="ORF">HJG59_009917</name>
</gene>
<feature type="region of interest" description="Disordered" evidence="1">
    <location>
        <begin position="1"/>
        <end position="22"/>
    </location>
</feature>
<sequence>MAQATSTLPWQPSQRAPDWTPKVGQRSPLLLRSLLMLCSFLCKTEFNVLESERVCPTCLQAPARQHLVPDSVTTTAPGPQLSTPGHLSTETAVRQPIWCPVLLDTLVAIEEEASSLLASVSPLCAVGLLD</sequence>
<evidence type="ECO:0000313" key="3">
    <source>
        <dbReference type="Proteomes" id="UP000550707"/>
    </source>
</evidence>
<accession>A0A7J8C8T1</accession>
<evidence type="ECO:0000256" key="1">
    <source>
        <dbReference type="SAM" id="MobiDB-lite"/>
    </source>
</evidence>
<name>A0A7J8C8T1_MOLMO</name>
<protein>
    <submittedName>
        <fullName evidence="2">Uncharacterized protein</fullName>
    </submittedName>
</protein>
<feature type="compositionally biased region" description="Polar residues" evidence="1">
    <location>
        <begin position="1"/>
        <end position="14"/>
    </location>
</feature>
<dbReference type="InParanoid" id="A0A7J8C8T1"/>
<organism evidence="2 3">
    <name type="scientific">Molossus molossus</name>
    <name type="common">Pallas' mastiff bat</name>
    <name type="synonym">Vespertilio molossus</name>
    <dbReference type="NCBI Taxonomy" id="27622"/>
    <lineage>
        <taxon>Eukaryota</taxon>
        <taxon>Metazoa</taxon>
        <taxon>Chordata</taxon>
        <taxon>Craniata</taxon>
        <taxon>Vertebrata</taxon>
        <taxon>Euteleostomi</taxon>
        <taxon>Mammalia</taxon>
        <taxon>Eutheria</taxon>
        <taxon>Laurasiatheria</taxon>
        <taxon>Chiroptera</taxon>
        <taxon>Yangochiroptera</taxon>
        <taxon>Molossidae</taxon>
        <taxon>Molossus</taxon>
    </lineage>
</organism>
<reference evidence="2 3" key="1">
    <citation type="journal article" date="2020" name="Nature">
        <title>Six reference-quality genomes reveal evolution of bat adaptations.</title>
        <authorList>
            <person name="Jebb D."/>
            <person name="Huang Z."/>
            <person name="Pippel M."/>
            <person name="Hughes G.M."/>
            <person name="Lavrichenko K."/>
            <person name="Devanna P."/>
            <person name="Winkler S."/>
            <person name="Jermiin L.S."/>
            <person name="Skirmuntt E.C."/>
            <person name="Katzourakis A."/>
            <person name="Burkitt-Gray L."/>
            <person name="Ray D.A."/>
            <person name="Sullivan K.A.M."/>
            <person name="Roscito J.G."/>
            <person name="Kirilenko B.M."/>
            <person name="Davalos L.M."/>
            <person name="Corthals A.P."/>
            <person name="Power M.L."/>
            <person name="Jones G."/>
            <person name="Ransome R.D."/>
            <person name="Dechmann D.K.N."/>
            <person name="Locatelli A.G."/>
            <person name="Puechmaille S.J."/>
            <person name="Fedrigo O."/>
            <person name="Jarvis E.D."/>
            <person name="Hiller M."/>
            <person name="Vernes S.C."/>
            <person name="Myers E.W."/>
            <person name="Teeling E.C."/>
        </authorList>
    </citation>
    <scope>NUCLEOTIDE SEQUENCE [LARGE SCALE GENOMIC DNA]</scope>
    <source>
        <strain evidence="2">MMolMol1</strain>
        <tissue evidence="2">Muscle</tissue>
    </source>
</reference>